<dbReference type="RefSeq" id="WP_162176810.1">
    <property type="nucleotide sequence ID" value="NZ_FTNE01000026.1"/>
</dbReference>
<keyword evidence="1" id="KW-0805">Transcription regulation</keyword>
<dbReference type="Proteomes" id="UP000186308">
    <property type="component" value="Unassembled WGS sequence"/>
</dbReference>
<dbReference type="InterPro" id="IPR011711">
    <property type="entry name" value="GntR_C"/>
</dbReference>
<dbReference type="SUPFAM" id="SSF46785">
    <property type="entry name" value="Winged helix' DNA-binding domain"/>
    <property type="match status" value="1"/>
</dbReference>
<evidence type="ECO:0000256" key="1">
    <source>
        <dbReference type="ARBA" id="ARBA00023015"/>
    </source>
</evidence>
<proteinExistence type="predicted"/>
<dbReference type="EMBL" id="FTNE01000026">
    <property type="protein sequence ID" value="SIR36330.1"/>
    <property type="molecule type" value="Genomic_DNA"/>
</dbReference>
<reference evidence="5 6" key="1">
    <citation type="submission" date="2017-01" db="EMBL/GenBank/DDBJ databases">
        <authorList>
            <person name="Varghese N."/>
            <person name="Submissions S."/>
        </authorList>
    </citation>
    <scope>NUCLEOTIDE SEQUENCE [LARGE SCALE GENOMIC DNA]</scope>
    <source>
        <strain evidence="5 6">ATCC 35905</strain>
    </source>
</reference>
<sequence>MNNIGVLNVDAEAAAGWSAGLAPRAISGLTEAETAIFIAVRGAIVEQRLLPGTRLIEEELAAIYQASRMRIRRVLLALAHEGVIDLPPGRGATVACPTPDEARSVFQARRLIEVGMVEAQVGPIAPALAGVLRACCDAETEAGLVRDRARMIAASGRFHVELTRGLGNSVLVEIVSNLVGRSSLIIALFQRHPALCCRMDDHQRLLDALVAGRVKAAAGLMRAHLAAIEAGLDVAMTPTETSDLRFVLGRPDAG</sequence>
<dbReference type="PANTHER" id="PTHR43537">
    <property type="entry name" value="TRANSCRIPTIONAL REGULATOR, GNTR FAMILY"/>
    <property type="match status" value="1"/>
</dbReference>
<dbReference type="SMART" id="SM00345">
    <property type="entry name" value="HTH_GNTR"/>
    <property type="match status" value="1"/>
</dbReference>
<dbReference type="Gene3D" id="1.10.10.10">
    <property type="entry name" value="Winged helix-like DNA-binding domain superfamily/Winged helix DNA-binding domain"/>
    <property type="match status" value="1"/>
</dbReference>
<dbReference type="SMART" id="SM00895">
    <property type="entry name" value="FCD"/>
    <property type="match status" value="1"/>
</dbReference>
<keyword evidence="3" id="KW-0804">Transcription</keyword>
<comment type="caution">
    <text evidence="5">The sequence shown here is derived from an EMBL/GenBank/DDBJ whole genome shotgun (WGS) entry which is preliminary data.</text>
</comment>
<evidence type="ECO:0000313" key="5">
    <source>
        <dbReference type="EMBL" id="SIR36330.1"/>
    </source>
</evidence>
<dbReference type="Pfam" id="PF00392">
    <property type="entry name" value="GntR"/>
    <property type="match status" value="1"/>
</dbReference>
<dbReference type="SUPFAM" id="SSF48008">
    <property type="entry name" value="GntR ligand-binding domain-like"/>
    <property type="match status" value="1"/>
</dbReference>
<evidence type="ECO:0000259" key="4">
    <source>
        <dbReference type="PROSITE" id="PS50949"/>
    </source>
</evidence>
<dbReference type="Pfam" id="PF07729">
    <property type="entry name" value="FCD"/>
    <property type="match status" value="1"/>
</dbReference>
<evidence type="ECO:0000256" key="2">
    <source>
        <dbReference type="ARBA" id="ARBA00023125"/>
    </source>
</evidence>
<dbReference type="InterPro" id="IPR036388">
    <property type="entry name" value="WH-like_DNA-bd_sf"/>
</dbReference>
<name>A0A8G2FHF0_ACIRU</name>
<accession>A0A8G2FHF0</accession>
<keyword evidence="2 5" id="KW-0238">DNA-binding</keyword>
<dbReference type="GO" id="GO:0003677">
    <property type="term" value="F:DNA binding"/>
    <property type="evidence" value="ECO:0007669"/>
    <property type="project" value="UniProtKB-KW"/>
</dbReference>
<dbReference type="InterPro" id="IPR008920">
    <property type="entry name" value="TF_FadR/GntR_C"/>
</dbReference>
<organism evidence="5 6">
    <name type="scientific">Acidiphilium rubrum</name>
    <dbReference type="NCBI Taxonomy" id="526"/>
    <lineage>
        <taxon>Bacteria</taxon>
        <taxon>Pseudomonadati</taxon>
        <taxon>Pseudomonadota</taxon>
        <taxon>Alphaproteobacteria</taxon>
        <taxon>Acetobacterales</taxon>
        <taxon>Acidocellaceae</taxon>
        <taxon>Acidiphilium</taxon>
    </lineage>
</organism>
<dbReference type="PANTHER" id="PTHR43537:SF53">
    <property type="entry name" value="HTH-TYPE TRANSCRIPTIONAL REPRESSOR NANR"/>
    <property type="match status" value="1"/>
</dbReference>
<protein>
    <submittedName>
        <fullName evidence="5">DNA-binding transcriptional regulator, GntR family</fullName>
    </submittedName>
</protein>
<dbReference type="GO" id="GO:0003700">
    <property type="term" value="F:DNA-binding transcription factor activity"/>
    <property type="evidence" value="ECO:0007669"/>
    <property type="project" value="InterPro"/>
</dbReference>
<dbReference type="InterPro" id="IPR036390">
    <property type="entry name" value="WH_DNA-bd_sf"/>
</dbReference>
<dbReference type="InterPro" id="IPR000524">
    <property type="entry name" value="Tscrpt_reg_HTH_GntR"/>
</dbReference>
<keyword evidence="6" id="KW-1185">Reference proteome</keyword>
<feature type="domain" description="HTH gntR-type" evidence="4">
    <location>
        <begin position="30"/>
        <end position="97"/>
    </location>
</feature>
<evidence type="ECO:0000313" key="6">
    <source>
        <dbReference type="Proteomes" id="UP000186308"/>
    </source>
</evidence>
<gene>
    <name evidence="5" type="ORF">SAMN05421828_12641</name>
</gene>
<dbReference type="Gene3D" id="1.20.120.530">
    <property type="entry name" value="GntR ligand-binding domain-like"/>
    <property type="match status" value="1"/>
</dbReference>
<dbReference type="AlphaFoldDB" id="A0A8G2FHF0"/>
<evidence type="ECO:0000256" key="3">
    <source>
        <dbReference type="ARBA" id="ARBA00023163"/>
    </source>
</evidence>
<dbReference type="PROSITE" id="PS50949">
    <property type="entry name" value="HTH_GNTR"/>
    <property type="match status" value="1"/>
</dbReference>